<dbReference type="AlphaFoldDB" id="A0A1X6ZE63"/>
<evidence type="ECO:0000256" key="1">
    <source>
        <dbReference type="ARBA" id="ARBA00004167"/>
    </source>
</evidence>
<dbReference type="OrthoDB" id="4964299at2"/>
<proteinExistence type="predicted"/>
<dbReference type="Proteomes" id="UP000193963">
    <property type="component" value="Unassembled WGS sequence"/>
</dbReference>
<protein>
    <recommendedName>
        <fullName evidence="7">Glycosyl transferase family 2</fullName>
    </recommendedName>
</protein>
<dbReference type="GO" id="GO:0016757">
    <property type="term" value="F:glycosyltransferase activity"/>
    <property type="evidence" value="ECO:0007669"/>
    <property type="project" value="TreeGrafter"/>
</dbReference>
<evidence type="ECO:0000313" key="6">
    <source>
        <dbReference type="Proteomes" id="UP000193963"/>
    </source>
</evidence>
<dbReference type="GO" id="GO:0005737">
    <property type="term" value="C:cytoplasm"/>
    <property type="evidence" value="ECO:0007669"/>
    <property type="project" value="TreeGrafter"/>
</dbReference>
<sequence>MRFLAILCVRNEAAFLMEWLAHHRAVGFTDFLVFSNDCQDGTDAMLDRLAEMGEVTHIRNDGPYDARGIQFTALKQCEKLEIVRQADWILPFDIDEFVNIHAGDGTLPDLLAALPDATAITLTWRLFGNGGVVHYEDRPVTQTFTRAAPEVLHWPWRASMFKTLYRNDGTYRKVGVHRPRSPVKDRLDEARWYDSHGRALPEKFRTERIFSTFGRPNYGLAQLNHYALGAMESYVLKADRGRAVHADHMLDLDYWVERNFASDDDRTILRLAPAMEAERTRLMQDARLAELHAAAVAWRHDRLKQLMLAEPFRALMGRLLLTPPTRPLPLPAARYLARFANEARRQGDTQTTGTTPGRQGDA</sequence>
<comment type="subcellular location">
    <subcellularLocation>
        <location evidence="1">Membrane</location>
        <topology evidence="1">Single-pass membrane protein</topology>
    </subcellularLocation>
</comment>
<dbReference type="InterPro" id="IPR029044">
    <property type="entry name" value="Nucleotide-diphossugar_trans"/>
</dbReference>
<feature type="compositionally biased region" description="Low complexity" evidence="4">
    <location>
        <begin position="348"/>
        <end position="362"/>
    </location>
</feature>
<keyword evidence="6" id="KW-1185">Reference proteome</keyword>
<evidence type="ECO:0000313" key="5">
    <source>
        <dbReference type="EMBL" id="SLN48407.1"/>
    </source>
</evidence>
<keyword evidence="2" id="KW-0812">Transmembrane</keyword>
<dbReference type="GO" id="GO:0016020">
    <property type="term" value="C:membrane"/>
    <property type="evidence" value="ECO:0007669"/>
    <property type="project" value="UniProtKB-SubCell"/>
</dbReference>
<keyword evidence="3" id="KW-1133">Transmembrane helix</keyword>
<evidence type="ECO:0008006" key="7">
    <source>
        <dbReference type="Google" id="ProtNLM"/>
    </source>
</evidence>
<dbReference type="EMBL" id="FWFN01000004">
    <property type="protein sequence ID" value="SLN48407.1"/>
    <property type="molecule type" value="Genomic_DNA"/>
</dbReference>
<keyword evidence="3" id="KW-0472">Membrane</keyword>
<reference evidence="6" key="1">
    <citation type="submission" date="2017-03" db="EMBL/GenBank/DDBJ databases">
        <authorList>
            <person name="Rodrigo-Torres L."/>
            <person name="Arahal R.D."/>
            <person name="Lucena T."/>
        </authorList>
    </citation>
    <scope>NUCLEOTIDE SEQUENCE [LARGE SCALE GENOMIC DNA]</scope>
    <source>
        <strain evidence="6">CECT 7751</strain>
    </source>
</reference>
<dbReference type="Pfam" id="PF13704">
    <property type="entry name" value="Glyco_tranf_2_4"/>
    <property type="match status" value="1"/>
</dbReference>
<evidence type="ECO:0000256" key="2">
    <source>
        <dbReference type="ARBA" id="ARBA00022692"/>
    </source>
</evidence>
<accession>A0A1X6ZE63</accession>
<dbReference type="RefSeq" id="WP_085888356.1">
    <property type="nucleotide sequence ID" value="NZ_FWFN01000004.1"/>
</dbReference>
<dbReference type="PANTHER" id="PTHR21461:SF69">
    <property type="entry name" value="GLYCOSYLTRANSFERASE FAMILY 92 PROTEIN"/>
    <property type="match status" value="1"/>
</dbReference>
<dbReference type="PANTHER" id="PTHR21461">
    <property type="entry name" value="GLYCOSYLTRANSFERASE FAMILY 92 PROTEIN"/>
    <property type="match status" value="1"/>
</dbReference>
<gene>
    <name evidence="5" type="ORF">PSM7751_02311</name>
</gene>
<organism evidence="5 6">
    <name type="scientific">Pseudooceanicola marinus</name>
    <dbReference type="NCBI Taxonomy" id="396013"/>
    <lineage>
        <taxon>Bacteria</taxon>
        <taxon>Pseudomonadati</taxon>
        <taxon>Pseudomonadota</taxon>
        <taxon>Alphaproteobacteria</taxon>
        <taxon>Rhodobacterales</taxon>
        <taxon>Paracoccaceae</taxon>
        <taxon>Pseudooceanicola</taxon>
    </lineage>
</organism>
<evidence type="ECO:0000256" key="3">
    <source>
        <dbReference type="ARBA" id="ARBA00022989"/>
    </source>
</evidence>
<feature type="region of interest" description="Disordered" evidence="4">
    <location>
        <begin position="341"/>
        <end position="362"/>
    </location>
</feature>
<evidence type="ECO:0000256" key="4">
    <source>
        <dbReference type="SAM" id="MobiDB-lite"/>
    </source>
</evidence>
<name>A0A1X6ZE63_9RHOB</name>
<dbReference type="SUPFAM" id="SSF53448">
    <property type="entry name" value="Nucleotide-diphospho-sugar transferases"/>
    <property type="match status" value="1"/>
</dbReference>